<evidence type="ECO:0000256" key="16">
    <source>
        <dbReference type="RuleBase" id="RU004175"/>
    </source>
</evidence>
<sequence>MTVTDTLHINRYVLSELSTAERRRLLEQRAQDNLEAVEATVRTVVDAVRAEGDAAVVRFTAEFDRATLSPSEMRVSEAEFEAAEKLVDDNLRAAIARSIENIGKHHRAQLPRQTWMEEVVPGVLAGERVTPIDSVGLYVPRGKGSFPSVMMMLCVPAIIAEVPEIVVCTPPGPDGTVDAASLVTARLCGVRHVIKVGGAQAIAAMAYGTETVPKVDKILGPGNQYVTAARRMLAGVVNPGPPAGPSESVVLCDGDADVLTVARELLVEAEHGEDSAVLLVTDSAELADGVIGLLDGLVAELPDRRRANCTAVFANYGGVVITASVAESVDFVNAYAPEHLRVLVRDPFELLPSIKHAGEVLLGEYASIPYGNFSIGVNAILPTGRNARTYSCMGVEELMKRSSFAYVSADGARRIGPGAVELAAYEGFPAHEAAARHVLERVEKADAH</sequence>
<feature type="binding site" evidence="15">
    <location>
        <position position="223"/>
    </location>
    <ligand>
        <name>NAD(+)</name>
        <dbReference type="ChEBI" id="CHEBI:57540"/>
    </ligand>
</feature>
<evidence type="ECO:0000256" key="13">
    <source>
        <dbReference type="PIRNR" id="PIRNR000099"/>
    </source>
</evidence>
<evidence type="ECO:0000256" key="7">
    <source>
        <dbReference type="ARBA" id="ARBA00022723"/>
    </source>
</evidence>
<comment type="similarity">
    <text evidence="4 13 16">Belongs to the histidinol dehydrogenase family.</text>
</comment>
<evidence type="ECO:0000256" key="8">
    <source>
        <dbReference type="ARBA" id="ARBA00022833"/>
    </source>
</evidence>
<dbReference type="GO" id="GO:0051287">
    <property type="term" value="F:NAD binding"/>
    <property type="evidence" value="ECO:0007669"/>
    <property type="project" value="InterPro"/>
</dbReference>
<dbReference type="Gene3D" id="1.20.5.1300">
    <property type="match status" value="1"/>
</dbReference>
<proteinExistence type="inferred from homology"/>
<dbReference type="GO" id="GO:0004399">
    <property type="term" value="F:histidinol dehydrogenase activity"/>
    <property type="evidence" value="ECO:0007669"/>
    <property type="project" value="UniProtKB-EC"/>
</dbReference>
<evidence type="ECO:0000256" key="12">
    <source>
        <dbReference type="ARBA" id="ARBA00049489"/>
    </source>
</evidence>
<gene>
    <name evidence="17" type="primary">hisD</name>
    <name evidence="17" type="ORF">IT779_22055</name>
</gene>
<feature type="active site" description="Proton acceptor" evidence="14">
    <location>
        <position position="339"/>
    </location>
</feature>
<accession>A0A931IEE0</accession>
<comment type="function">
    <text evidence="2">Catalyzes the sequential NAD-dependent oxidations of L-histidinol to L-histidinaldehyde and then to L-histidine.</text>
</comment>
<evidence type="ECO:0000256" key="1">
    <source>
        <dbReference type="ARBA" id="ARBA00001947"/>
    </source>
</evidence>
<dbReference type="PIRSF" id="PIRSF000099">
    <property type="entry name" value="Histidinol_dh"/>
    <property type="match status" value="1"/>
</dbReference>
<evidence type="ECO:0000256" key="6">
    <source>
        <dbReference type="ARBA" id="ARBA00016531"/>
    </source>
</evidence>
<organism evidence="17 18">
    <name type="scientific">Nocardia bovistercoris</name>
    <dbReference type="NCBI Taxonomy" id="2785916"/>
    <lineage>
        <taxon>Bacteria</taxon>
        <taxon>Bacillati</taxon>
        <taxon>Actinomycetota</taxon>
        <taxon>Actinomycetes</taxon>
        <taxon>Mycobacteriales</taxon>
        <taxon>Nocardiaceae</taxon>
        <taxon>Nocardia</taxon>
    </lineage>
</organism>
<dbReference type="NCBIfam" id="TIGR00069">
    <property type="entry name" value="hisD"/>
    <property type="match status" value="1"/>
</dbReference>
<dbReference type="Pfam" id="PF00815">
    <property type="entry name" value="Histidinol_dh"/>
    <property type="match status" value="1"/>
</dbReference>
<protein>
    <recommendedName>
        <fullName evidence="6">Histidinol dehydrogenase</fullName>
        <ecNumber evidence="5">1.1.1.23</ecNumber>
    </recommendedName>
</protein>
<dbReference type="Proteomes" id="UP000655751">
    <property type="component" value="Unassembled WGS sequence"/>
</dbReference>
<dbReference type="PROSITE" id="PS00611">
    <property type="entry name" value="HISOL_DEHYDROGENASE"/>
    <property type="match status" value="1"/>
</dbReference>
<evidence type="ECO:0000256" key="2">
    <source>
        <dbReference type="ARBA" id="ARBA00003850"/>
    </source>
</evidence>
<evidence type="ECO:0000256" key="15">
    <source>
        <dbReference type="PIRSR" id="PIRSR000099-2"/>
    </source>
</evidence>
<feature type="binding site" evidence="15">
    <location>
        <position position="200"/>
    </location>
    <ligand>
        <name>NAD(+)</name>
        <dbReference type="ChEBI" id="CHEBI:57540"/>
    </ligand>
</feature>
<evidence type="ECO:0000256" key="5">
    <source>
        <dbReference type="ARBA" id="ARBA00012965"/>
    </source>
</evidence>
<dbReference type="AlphaFoldDB" id="A0A931IEE0"/>
<evidence type="ECO:0000256" key="3">
    <source>
        <dbReference type="ARBA" id="ARBA00004940"/>
    </source>
</evidence>
<dbReference type="CDD" id="cd06572">
    <property type="entry name" value="Histidinol_dh"/>
    <property type="match status" value="1"/>
</dbReference>
<dbReference type="EMBL" id="JADMLG010000009">
    <property type="protein sequence ID" value="MBH0778966.1"/>
    <property type="molecule type" value="Genomic_DNA"/>
</dbReference>
<keyword evidence="11" id="KW-0368">Histidine biosynthesis</keyword>
<keyword evidence="11" id="KW-0028">Amino-acid biosynthesis</keyword>
<feature type="binding site" evidence="15">
    <location>
        <position position="138"/>
    </location>
    <ligand>
        <name>NAD(+)</name>
        <dbReference type="ChEBI" id="CHEBI:57540"/>
    </ligand>
</feature>
<dbReference type="FunFam" id="3.40.50.1980:FF:000001">
    <property type="entry name" value="Histidinol dehydrogenase"/>
    <property type="match status" value="1"/>
</dbReference>
<dbReference type="InterPro" id="IPR022695">
    <property type="entry name" value="Histidinol_DH_monofunct"/>
</dbReference>
<comment type="catalytic activity">
    <reaction evidence="12">
        <text>L-histidinol + 2 NAD(+) + H2O = L-histidine + 2 NADH + 3 H(+)</text>
        <dbReference type="Rhea" id="RHEA:20641"/>
        <dbReference type="ChEBI" id="CHEBI:15377"/>
        <dbReference type="ChEBI" id="CHEBI:15378"/>
        <dbReference type="ChEBI" id="CHEBI:57540"/>
        <dbReference type="ChEBI" id="CHEBI:57595"/>
        <dbReference type="ChEBI" id="CHEBI:57699"/>
        <dbReference type="ChEBI" id="CHEBI:57945"/>
        <dbReference type="EC" id="1.1.1.23"/>
    </reaction>
</comment>
<dbReference type="GO" id="GO:0046872">
    <property type="term" value="F:metal ion binding"/>
    <property type="evidence" value="ECO:0007669"/>
    <property type="project" value="UniProtKB-KW"/>
</dbReference>
<evidence type="ECO:0000313" key="17">
    <source>
        <dbReference type="EMBL" id="MBH0778966.1"/>
    </source>
</evidence>
<evidence type="ECO:0000256" key="9">
    <source>
        <dbReference type="ARBA" id="ARBA00023002"/>
    </source>
</evidence>
<feature type="active site" description="Proton acceptor" evidence="14">
    <location>
        <position position="338"/>
    </location>
</feature>
<dbReference type="PANTHER" id="PTHR21256:SF2">
    <property type="entry name" value="HISTIDINE BIOSYNTHESIS TRIFUNCTIONAL PROTEIN"/>
    <property type="match status" value="1"/>
</dbReference>
<dbReference type="GO" id="GO:0005829">
    <property type="term" value="C:cytosol"/>
    <property type="evidence" value="ECO:0007669"/>
    <property type="project" value="TreeGrafter"/>
</dbReference>
<comment type="cofactor">
    <cofactor evidence="1">
        <name>Zn(2+)</name>
        <dbReference type="ChEBI" id="CHEBI:29105"/>
    </cofactor>
</comment>
<evidence type="ECO:0000256" key="14">
    <source>
        <dbReference type="PIRSR" id="PIRSR000099-1"/>
    </source>
</evidence>
<comment type="caution">
    <text evidence="17">The sequence shown here is derived from an EMBL/GenBank/DDBJ whole genome shotgun (WGS) entry which is preliminary data.</text>
</comment>
<keyword evidence="9 13" id="KW-0560">Oxidoreductase</keyword>
<evidence type="ECO:0000256" key="11">
    <source>
        <dbReference type="ARBA" id="ARBA00023102"/>
    </source>
</evidence>
<keyword evidence="7" id="KW-0479">Metal-binding</keyword>
<dbReference type="SUPFAM" id="SSF53720">
    <property type="entry name" value="ALDH-like"/>
    <property type="match status" value="1"/>
</dbReference>
<keyword evidence="18" id="KW-1185">Reference proteome</keyword>
<dbReference type="GO" id="GO:0000105">
    <property type="term" value="P:L-histidine biosynthetic process"/>
    <property type="evidence" value="ECO:0007669"/>
    <property type="project" value="UniProtKB-KW"/>
</dbReference>
<dbReference type="PANTHER" id="PTHR21256">
    <property type="entry name" value="HISTIDINOL DEHYDROGENASE HDH"/>
    <property type="match status" value="1"/>
</dbReference>
<dbReference type="InterPro" id="IPR001692">
    <property type="entry name" value="Histidinol_DH_CS"/>
</dbReference>
<keyword evidence="8" id="KW-0862">Zinc</keyword>
<keyword evidence="10 15" id="KW-0520">NAD</keyword>
<dbReference type="InterPro" id="IPR016161">
    <property type="entry name" value="Ald_DH/histidinol_DH"/>
</dbReference>
<name>A0A931IEE0_9NOCA</name>
<dbReference type="InterPro" id="IPR012131">
    <property type="entry name" value="Hstdl_DH"/>
</dbReference>
<dbReference type="RefSeq" id="WP_198428795.1">
    <property type="nucleotide sequence ID" value="NZ_JADMLG010000009.1"/>
</dbReference>
<dbReference type="Gene3D" id="3.40.50.1980">
    <property type="entry name" value="Nitrogenase molybdenum iron protein domain"/>
    <property type="match status" value="2"/>
</dbReference>
<evidence type="ECO:0000256" key="10">
    <source>
        <dbReference type="ARBA" id="ARBA00023027"/>
    </source>
</evidence>
<evidence type="ECO:0000313" key="18">
    <source>
        <dbReference type="Proteomes" id="UP000655751"/>
    </source>
</evidence>
<reference evidence="17" key="1">
    <citation type="submission" date="2020-11" db="EMBL/GenBank/DDBJ databases">
        <title>Nocardia NEAU-351.nov., a novel actinomycete isolated from the cow dung.</title>
        <authorList>
            <person name="Zhang X."/>
        </authorList>
    </citation>
    <scope>NUCLEOTIDE SEQUENCE</scope>
    <source>
        <strain evidence="17">NEAU-351</strain>
    </source>
</reference>
<comment type="pathway">
    <text evidence="3">Amino-acid biosynthesis; L-histidine biosynthesis; L-histidine from 5-phospho-alpha-D-ribose 1-diphosphate: step 9/9.</text>
</comment>
<dbReference type="EC" id="1.1.1.23" evidence="5"/>
<dbReference type="PRINTS" id="PR00083">
    <property type="entry name" value="HOLDHDRGNASE"/>
</dbReference>
<evidence type="ECO:0000256" key="4">
    <source>
        <dbReference type="ARBA" id="ARBA00010178"/>
    </source>
</evidence>